<reference evidence="1" key="1">
    <citation type="journal article" date="2021" name="Proc. Natl. Acad. Sci. U.S.A.">
        <title>A Catalog of Tens of Thousands of Viruses from Human Metagenomes Reveals Hidden Associations with Chronic Diseases.</title>
        <authorList>
            <person name="Tisza M.J."/>
            <person name="Buck C.B."/>
        </authorList>
    </citation>
    <scope>NUCLEOTIDE SEQUENCE</scope>
    <source>
        <strain evidence="1">Ct4T77</strain>
    </source>
</reference>
<protein>
    <submittedName>
        <fullName evidence="1">Dissimilatory sulfite reductase D</fullName>
    </submittedName>
</protein>
<organism evidence="1">
    <name type="scientific">Siphoviridae sp. ct4T77</name>
    <dbReference type="NCBI Taxonomy" id="2823563"/>
    <lineage>
        <taxon>Viruses</taxon>
        <taxon>Duplodnaviria</taxon>
        <taxon>Heunggongvirae</taxon>
        <taxon>Uroviricota</taxon>
        <taxon>Caudoviricetes</taxon>
    </lineage>
</organism>
<name>A0A8S5L8Y1_9CAUD</name>
<dbReference type="EMBL" id="BK014659">
    <property type="protein sequence ID" value="DAD66388.1"/>
    <property type="molecule type" value="Genomic_DNA"/>
</dbReference>
<accession>A0A8S5L8Y1</accession>
<evidence type="ECO:0000313" key="1">
    <source>
        <dbReference type="EMBL" id="DAD66388.1"/>
    </source>
</evidence>
<sequence length="38" mass="4240">MVGLSFREVRPALVALVNSGQIRFGRTISSQYFTLPDL</sequence>
<proteinExistence type="predicted"/>